<gene>
    <name evidence="1" type="ORF">D9C73_010866</name>
</gene>
<keyword evidence="2" id="KW-1185">Reference proteome</keyword>
<organism evidence="1 2">
    <name type="scientific">Collichthys lucidus</name>
    <name type="common">Big head croaker</name>
    <name type="synonym">Sciaena lucida</name>
    <dbReference type="NCBI Taxonomy" id="240159"/>
    <lineage>
        <taxon>Eukaryota</taxon>
        <taxon>Metazoa</taxon>
        <taxon>Chordata</taxon>
        <taxon>Craniata</taxon>
        <taxon>Vertebrata</taxon>
        <taxon>Euteleostomi</taxon>
        <taxon>Actinopterygii</taxon>
        <taxon>Neopterygii</taxon>
        <taxon>Teleostei</taxon>
        <taxon>Neoteleostei</taxon>
        <taxon>Acanthomorphata</taxon>
        <taxon>Eupercaria</taxon>
        <taxon>Sciaenidae</taxon>
        <taxon>Collichthys</taxon>
    </lineage>
</organism>
<evidence type="ECO:0000313" key="2">
    <source>
        <dbReference type="Proteomes" id="UP000298787"/>
    </source>
</evidence>
<dbReference type="Proteomes" id="UP000298787">
    <property type="component" value="Chromosome 10"/>
</dbReference>
<dbReference type="AlphaFoldDB" id="A0A4U5UP34"/>
<proteinExistence type="predicted"/>
<sequence>MGRWEIPVRVVAQGGFATTLAGSMFHCRAANALRHAHIAVIKHILKKKRKHKTIKTHKLRKQVFEFFQNNGKLSIISSKGGAMEHGNNGSGKHRAEQCGTAMRALFFCRNVNTP</sequence>
<reference evidence="1 2" key="1">
    <citation type="submission" date="2019-01" db="EMBL/GenBank/DDBJ databases">
        <title>Genome Assembly of Collichthys lucidus.</title>
        <authorList>
            <person name="Cai M."/>
            <person name="Xiao S."/>
        </authorList>
    </citation>
    <scope>NUCLEOTIDE SEQUENCE [LARGE SCALE GENOMIC DNA]</scope>
    <source>
        <strain evidence="1">JT15FE1705JMU</strain>
        <tissue evidence="1">Muscle</tissue>
    </source>
</reference>
<accession>A0A4U5UP34</accession>
<name>A0A4U5UP34_COLLU</name>
<dbReference type="EMBL" id="CM014087">
    <property type="protein sequence ID" value="TKS76776.1"/>
    <property type="molecule type" value="Genomic_DNA"/>
</dbReference>
<evidence type="ECO:0000313" key="1">
    <source>
        <dbReference type="EMBL" id="TKS76776.1"/>
    </source>
</evidence>
<protein>
    <submittedName>
        <fullName evidence="1">Uncharacterized protein</fullName>
    </submittedName>
</protein>